<evidence type="ECO:0000313" key="7">
    <source>
        <dbReference type="Proteomes" id="UP000235943"/>
    </source>
</evidence>
<reference evidence="6 7" key="1">
    <citation type="submission" date="2018-01" db="EMBL/GenBank/DDBJ databases">
        <title>Draft genome sequence of Streptomyces sp. 13K301.</title>
        <authorList>
            <person name="Sahin N."/>
            <person name="Saygin H."/>
            <person name="Ay H."/>
        </authorList>
    </citation>
    <scope>NUCLEOTIDE SEQUENCE [LARGE SCALE GENOMIC DNA]</scope>
    <source>
        <strain evidence="6 7">13K301</strain>
    </source>
</reference>
<dbReference type="Pfam" id="PF13530">
    <property type="entry name" value="SCP2_2"/>
    <property type="match status" value="1"/>
</dbReference>
<evidence type="ECO:0000256" key="2">
    <source>
        <dbReference type="ARBA" id="ARBA00022679"/>
    </source>
</evidence>
<dbReference type="InterPro" id="IPR016181">
    <property type="entry name" value="Acyl_CoA_acyltransferase"/>
</dbReference>
<sequence>MEIRPTTDKDVDVFVDTLHAAFGLFPETSTEGGGLWWSALEMDRCLLAVAADGRPVGTAATHSFELTLPGENFVPAPGVTAVGVLPSHRRQGVLSALMRHQLTELRGRGESLSVLLASEALIYGRFGYGPATYTAQLKVPRHKAALAAPRARGVTEAAATGSVEVLRRAECGEILEEVYDRYRRAQPGALSRPHRWWALRAGQPPISPAPRYIAVQRDAGGVPDGYASYSIESGTLTVDEIIATDDAVFTALARFALEHDLVSQVVFKQVPSDHPLRWQFADFRAGEVSGDMDWLWVRLLDVPRALTARGWFTDGELVLDIDDPFLGEHHRYLLTVQDGKAACVPTDRAPDLSMDIRDLGSLYLGGTAPSTLARAGHIRAHHPGAVTLADALFRTERSPHCLHWF</sequence>
<evidence type="ECO:0000256" key="1">
    <source>
        <dbReference type="ARBA" id="ARBA00009213"/>
    </source>
</evidence>
<evidence type="ECO:0000313" key="6">
    <source>
        <dbReference type="EMBL" id="PNG21952.1"/>
    </source>
</evidence>
<feature type="domain" description="N-acetyltransferase" evidence="5">
    <location>
        <begin position="1"/>
        <end position="152"/>
    </location>
</feature>
<dbReference type="NCBIfam" id="NF002367">
    <property type="entry name" value="PRK01346.1-4"/>
    <property type="match status" value="1"/>
</dbReference>
<dbReference type="PANTHER" id="PTHR37817">
    <property type="entry name" value="N-ACETYLTRANSFERASE EIS"/>
    <property type="match status" value="1"/>
</dbReference>
<feature type="active site" description="Proton donor" evidence="4">
    <location>
        <position position="123"/>
    </location>
</feature>
<comment type="similarity">
    <text evidence="1 4">Belongs to the acetyltransferase Eis family.</text>
</comment>
<dbReference type="Gene3D" id="3.40.630.30">
    <property type="match status" value="2"/>
</dbReference>
<comment type="caution">
    <text evidence="6">The sequence shown here is derived from an EMBL/GenBank/DDBJ whole genome shotgun (WGS) entry which is preliminary data.</text>
</comment>
<dbReference type="Proteomes" id="UP000235943">
    <property type="component" value="Unassembled WGS sequence"/>
</dbReference>
<keyword evidence="7" id="KW-1185">Reference proteome</keyword>
<proteinExistence type="inferred from homology"/>
<feature type="binding site" evidence="4">
    <location>
        <begin position="82"/>
        <end position="84"/>
    </location>
    <ligand>
        <name>acetyl-CoA</name>
        <dbReference type="ChEBI" id="CHEBI:57288"/>
    </ligand>
</feature>
<gene>
    <name evidence="6" type="ORF">C1J00_12150</name>
</gene>
<dbReference type="EMBL" id="POUC01000066">
    <property type="protein sequence ID" value="PNG21952.1"/>
    <property type="molecule type" value="Genomic_DNA"/>
</dbReference>
<dbReference type="InterPro" id="IPR025559">
    <property type="entry name" value="Eis_dom"/>
</dbReference>
<protein>
    <submittedName>
        <fullName evidence="6">GNAT family N-acetyltransferase</fullName>
    </submittedName>
</protein>
<dbReference type="AlphaFoldDB" id="A0A2N8TSF0"/>
<feature type="binding site" evidence="4">
    <location>
        <begin position="90"/>
        <end position="95"/>
    </location>
    <ligand>
        <name>acetyl-CoA</name>
        <dbReference type="ChEBI" id="CHEBI:57288"/>
    </ligand>
</feature>
<dbReference type="GO" id="GO:0034069">
    <property type="term" value="F:aminoglycoside N-acetyltransferase activity"/>
    <property type="evidence" value="ECO:0007669"/>
    <property type="project" value="TreeGrafter"/>
</dbReference>
<dbReference type="PROSITE" id="PS51186">
    <property type="entry name" value="GNAT"/>
    <property type="match status" value="1"/>
</dbReference>
<dbReference type="RefSeq" id="WP_102909058.1">
    <property type="nucleotide sequence ID" value="NZ_POUC01000066.1"/>
</dbReference>
<organism evidence="6 7">
    <name type="scientific">Streptomyces cahuitamycinicus</name>
    <dbReference type="NCBI Taxonomy" id="2070367"/>
    <lineage>
        <taxon>Bacteria</taxon>
        <taxon>Bacillati</taxon>
        <taxon>Actinomycetota</taxon>
        <taxon>Actinomycetes</taxon>
        <taxon>Kitasatosporales</taxon>
        <taxon>Streptomycetaceae</taxon>
        <taxon>Streptomyces</taxon>
    </lineage>
</organism>
<keyword evidence="3 4" id="KW-0012">Acyltransferase</keyword>
<evidence type="ECO:0000256" key="3">
    <source>
        <dbReference type="ARBA" id="ARBA00023315"/>
    </source>
</evidence>
<dbReference type="HAMAP" id="MF_01812">
    <property type="entry name" value="Eis"/>
    <property type="match status" value="1"/>
</dbReference>
<evidence type="ECO:0000259" key="5">
    <source>
        <dbReference type="PROSITE" id="PS51186"/>
    </source>
</evidence>
<dbReference type="SUPFAM" id="SSF55718">
    <property type="entry name" value="SCP-like"/>
    <property type="match status" value="1"/>
</dbReference>
<feature type="active site" description="Proton acceptor; via carboxylate" evidence="4">
    <location>
        <position position="405"/>
    </location>
</feature>
<dbReference type="GO" id="GO:0030649">
    <property type="term" value="P:aminoglycoside antibiotic catabolic process"/>
    <property type="evidence" value="ECO:0007669"/>
    <property type="project" value="TreeGrafter"/>
</dbReference>
<dbReference type="SUPFAM" id="SSF55729">
    <property type="entry name" value="Acyl-CoA N-acyltransferases (Nat)"/>
    <property type="match status" value="1"/>
</dbReference>
<evidence type="ECO:0000256" key="4">
    <source>
        <dbReference type="HAMAP-Rule" id="MF_01812"/>
    </source>
</evidence>
<dbReference type="InterPro" id="IPR022902">
    <property type="entry name" value="NAcTrfase_Eis"/>
</dbReference>
<dbReference type="InterPro" id="IPR051554">
    <property type="entry name" value="Acetyltransferase_Eis"/>
</dbReference>
<dbReference type="CDD" id="cd04301">
    <property type="entry name" value="NAT_SF"/>
    <property type="match status" value="1"/>
</dbReference>
<comment type="subunit">
    <text evidence="4">Homohexamer; trimer of dimers.</text>
</comment>
<dbReference type="OrthoDB" id="8399956at2"/>
<dbReference type="Pfam" id="PF17668">
    <property type="entry name" value="Acetyltransf_17"/>
    <property type="match status" value="1"/>
</dbReference>
<dbReference type="Gene3D" id="3.30.1050.10">
    <property type="entry name" value="SCP2 sterol-binding domain"/>
    <property type="match status" value="1"/>
</dbReference>
<accession>A0A2N8TSF0</accession>
<feature type="binding site" evidence="4">
    <location>
        <begin position="118"/>
        <end position="119"/>
    </location>
    <ligand>
        <name>acetyl-CoA</name>
        <dbReference type="ChEBI" id="CHEBI:57288"/>
    </ligand>
</feature>
<keyword evidence="2 4" id="KW-0808">Transferase</keyword>
<dbReference type="InterPro" id="IPR000182">
    <property type="entry name" value="GNAT_dom"/>
</dbReference>
<name>A0A2N8TSF0_9ACTN</name>
<dbReference type="InterPro" id="IPR036527">
    <property type="entry name" value="SCP2_sterol-bd_dom_sf"/>
</dbReference>
<dbReference type="Pfam" id="PF13527">
    <property type="entry name" value="Acetyltransf_9"/>
    <property type="match status" value="1"/>
</dbReference>
<dbReference type="InterPro" id="IPR041380">
    <property type="entry name" value="Acetyltransf_17"/>
</dbReference>
<dbReference type="PANTHER" id="PTHR37817:SF1">
    <property type="entry name" value="N-ACETYLTRANSFERASE EIS"/>
    <property type="match status" value="1"/>
</dbReference>